<sequence length="1206" mass="139332">MRWVERVRFTLGVLDLDSSLTSLKPPPLTEQSKRDEKESFKQWERLNKLSLMFMKMTISENIKNSLPSVEDAQSFLKNTEERFKFADKSLVGTLMARLTTMKYDGAKGMQEHILEMTNIATRLQTLGMKIEESFIVQFVLNSLPPQYGPFQMHYNSIKDKWNVNKLASMVVQEEVRLKQQGHYSANFVTKEAGKKKHHYSKKKRIGPPRGKEPRNVNQVQYSSIKCYWCGKNGHMKSECQKRKAWFEKKGKPLALVCFESNLVNVPTNSWWLDSGANVHVSITMQGYLTSQTPSPSKRFIFMENKNKAEVLAIGTFCLVLSTSHCLDLHNTVFVPSVSHNLIFLSRLDSDGYSFSFHNGSFNLFRDSLSIGFGFLSDGLYRLCLDNTFIHNTYIHNHEMCIGTKRNMMNEHSYDLWHKRLGHISKERLERLVKEGTLLHLDFTNLEICQTKHTKKGVTRSKELLEIIHTDIYGLLSTECFGGEKYFITFIDDFLRFGYIYLLHEKSQVVSVLEVFLIEVERQLDRKVKIIKFHRGGEYYEKYDESGRSPGPFAKILEQHGIQNGVAERRNRTLLDMVRSMVSNSTLPKSLWGEVIKTTTYILNRVPSKSVPKTPFELWTGRTPTRLYNPHKKKLDPRTVSGYFIGYLERSKRYRFYCPNHNPRIVETGNAKFIELGEISGKIEPRDVIIEEVRVDVPIPTSSEKIMNDNITDEPSSELPEQIVLRRSQRDWRPAISVDYVVYLQESEFDIGTSEDPLTFSQAIERCDSSKWIDAMKEELKSMDQNQVWNLVELPKGYERVGYKWVFKTKRDSKGNVERHKARLVAKAFLNESLDEVVYMEQLEGYSENNKDHLVCRLKKSIYSFKQASRQWYLKFNDTITVFGFKENIVDRCIYLKVSGSKFIFLILYVDDILLASSDLGLLYETKGFLSKNFEMKDMGEVSFVIGIEILRNRKQGLLGLSQKNYIERVLERFGMKSCSSLDTLISKGDKFSLSQCPKTEWEHISFAVGMLGRYQSHLGMSHWKAAKRVLRYLQGTKDYQLTFKRTDNLEVTRYSDSDFAGCSDSRKSTSRYVFLLVGGAISRKSMKQTITASSTMEAEFVACFEATVHGLWLRNFISGLGVIDSIERLLRIYCDNSSAVFFSKNDRYSKGAKHIELKYLSVKEEVQKQTVSIEHISTVLMIADSLTKGLVAKQFKEHVNRIGLMM</sequence>
<keyword evidence="1" id="KW-0645">Protease</keyword>
<dbReference type="Pfam" id="PF22936">
    <property type="entry name" value="Pol_BBD"/>
    <property type="match status" value="1"/>
</dbReference>
<name>A0A8T1P2S5_CARIL</name>
<dbReference type="InterPro" id="IPR001878">
    <property type="entry name" value="Znf_CCHC"/>
</dbReference>
<proteinExistence type="predicted"/>
<dbReference type="GO" id="GO:0008233">
    <property type="term" value="F:peptidase activity"/>
    <property type="evidence" value="ECO:0007669"/>
    <property type="project" value="UniProtKB-KW"/>
</dbReference>
<dbReference type="Pfam" id="PF07727">
    <property type="entry name" value="RVT_2"/>
    <property type="match status" value="1"/>
</dbReference>
<dbReference type="EMBL" id="CM031819">
    <property type="protein sequence ID" value="KAG6635812.1"/>
    <property type="molecule type" value="Genomic_DNA"/>
</dbReference>
<feature type="region of interest" description="Disordered" evidence="5">
    <location>
        <begin position="196"/>
        <end position="215"/>
    </location>
</feature>
<evidence type="ECO:0000256" key="3">
    <source>
        <dbReference type="ARBA" id="ARBA00022801"/>
    </source>
</evidence>
<organism evidence="8 9">
    <name type="scientific">Carya illinoinensis</name>
    <name type="common">Pecan</name>
    <dbReference type="NCBI Taxonomy" id="32201"/>
    <lineage>
        <taxon>Eukaryota</taxon>
        <taxon>Viridiplantae</taxon>
        <taxon>Streptophyta</taxon>
        <taxon>Embryophyta</taxon>
        <taxon>Tracheophyta</taxon>
        <taxon>Spermatophyta</taxon>
        <taxon>Magnoliopsida</taxon>
        <taxon>eudicotyledons</taxon>
        <taxon>Gunneridae</taxon>
        <taxon>Pentapetalae</taxon>
        <taxon>rosids</taxon>
        <taxon>fabids</taxon>
        <taxon>Fagales</taxon>
        <taxon>Juglandaceae</taxon>
        <taxon>Carya</taxon>
    </lineage>
</organism>
<dbReference type="PANTHER" id="PTHR42648">
    <property type="entry name" value="TRANSPOSASE, PUTATIVE-RELATED"/>
    <property type="match status" value="1"/>
</dbReference>
<feature type="compositionally biased region" description="Basic residues" evidence="5">
    <location>
        <begin position="196"/>
        <end position="206"/>
    </location>
</feature>
<dbReference type="InterPro" id="IPR013103">
    <property type="entry name" value="RVT_2"/>
</dbReference>
<dbReference type="InterPro" id="IPR001584">
    <property type="entry name" value="Integrase_cat-core"/>
</dbReference>
<dbReference type="Pfam" id="PF25597">
    <property type="entry name" value="SH3_retrovirus"/>
    <property type="match status" value="1"/>
</dbReference>
<evidence type="ECO:0000256" key="4">
    <source>
        <dbReference type="PROSITE-ProRule" id="PRU00047"/>
    </source>
</evidence>
<dbReference type="InterPro" id="IPR025724">
    <property type="entry name" value="GAG-pre-integrase_dom"/>
</dbReference>
<dbReference type="PROSITE" id="PS50994">
    <property type="entry name" value="INTEGRASE"/>
    <property type="match status" value="1"/>
</dbReference>
<accession>A0A8T1P2S5</accession>
<dbReference type="GO" id="GO:0015074">
    <property type="term" value="P:DNA integration"/>
    <property type="evidence" value="ECO:0007669"/>
    <property type="project" value="InterPro"/>
</dbReference>
<evidence type="ECO:0000259" key="7">
    <source>
        <dbReference type="PROSITE" id="PS50994"/>
    </source>
</evidence>
<dbReference type="PROSITE" id="PS50158">
    <property type="entry name" value="ZF_CCHC"/>
    <property type="match status" value="1"/>
</dbReference>
<dbReference type="InterPro" id="IPR054722">
    <property type="entry name" value="PolX-like_BBD"/>
</dbReference>
<evidence type="ECO:0000313" key="8">
    <source>
        <dbReference type="EMBL" id="KAG6635812.1"/>
    </source>
</evidence>
<dbReference type="GO" id="GO:0008270">
    <property type="term" value="F:zinc ion binding"/>
    <property type="evidence" value="ECO:0007669"/>
    <property type="project" value="UniProtKB-KW"/>
</dbReference>
<dbReference type="GO" id="GO:0003676">
    <property type="term" value="F:nucleic acid binding"/>
    <property type="evidence" value="ECO:0007669"/>
    <property type="project" value="InterPro"/>
</dbReference>
<keyword evidence="2" id="KW-0479">Metal-binding</keyword>
<dbReference type="Pfam" id="PF13976">
    <property type="entry name" value="gag_pre-integrs"/>
    <property type="match status" value="1"/>
</dbReference>
<evidence type="ECO:0008006" key="10">
    <source>
        <dbReference type="Google" id="ProtNLM"/>
    </source>
</evidence>
<dbReference type="InterPro" id="IPR039537">
    <property type="entry name" value="Retrotran_Ty1/copia-like"/>
</dbReference>
<gene>
    <name evidence="8" type="ORF">CIPAW_11G068500</name>
</gene>
<evidence type="ECO:0000256" key="2">
    <source>
        <dbReference type="ARBA" id="ARBA00022723"/>
    </source>
</evidence>
<keyword evidence="4" id="KW-0863">Zinc-finger</keyword>
<evidence type="ECO:0000313" key="9">
    <source>
        <dbReference type="Proteomes" id="UP000811609"/>
    </source>
</evidence>
<keyword evidence="9" id="KW-1185">Reference proteome</keyword>
<dbReference type="CDD" id="cd09272">
    <property type="entry name" value="RNase_HI_RT_Ty1"/>
    <property type="match status" value="1"/>
</dbReference>
<keyword evidence="3" id="KW-0378">Hydrolase</keyword>
<dbReference type="PANTHER" id="PTHR42648:SF28">
    <property type="entry name" value="TRANSPOSON-ENCODED PROTEIN WITH RIBONUCLEASE H-LIKE AND RETROVIRUS ZINC FINGER-LIKE DOMAINS"/>
    <property type="match status" value="1"/>
</dbReference>
<dbReference type="Proteomes" id="UP000811609">
    <property type="component" value="Chromosome 11"/>
</dbReference>
<dbReference type="AlphaFoldDB" id="A0A8T1P2S5"/>
<reference evidence="8" key="1">
    <citation type="submission" date="2020-12" db="EMBL/GenBank/DDBJ databases">
        <title>WGS assembly of Carya illinoinensis cv. Pawnee.</title>
        <authorList>
            <person name="Platts A."/>
            <person name="Shu S."/>
            <person name="Wright S."/>
            <person name="Barry K."/>
            <person name="Edger P."/>
            <person name="Pires J.C."/>
            <person name="Schmutz J."/>
        </authorList>
    </citation>
    <scope>NUCLEOTIDE SEQUENCE</scope>
    <source>
        <tissue evidence="8">Leaf</tissue>
    </source>
</reference>
<evidence type="ECO:0000259" key="6">
    <source>
        <dbReference type="PROSITE" id="PS50158"/>
    </source>
</evidence>
<dbReference type="GO" id="GO:0006508">
    <property type="term" value="P:proteolysis"/>
    <property type="evidence" value="ECO:0007669"/>
    <property type="project" value="UniProtKB-KW"/>
</dbReference>
<protein>
    <recommendedName>
        <fullName evidence="10">Retrovirus-related Pol polyprotein from transposon TNT 1-94</fullName>
    </recommendedName>
</protein>
<comment type="caution">
    <text evidence="8">The sequence shown here is derived from an EMBL/GenBank/DDBJ whole genome shotgun (WGS) entry which is preliminary data.</text>
</comment>
<evidence type="ECO:0000256" key="5">
    <source>
        <dbReference type="SAM" id="MobiDB-lite"/>
    </source>
</evidence>
<keyword evidence="4" id="KW-0862">Zinc</keyword>
<dbReference type="Pfam" id="PF14223">
    <property type="entry name" value="Retrotran_gag_2"/>
    <property type="match status" value="1"/>
</dbReference>
<feature type="domain" description="Integrase catalytic" evidence="7">
    <location>
        <begin position="458"/>
        <end position="622"/>
    </location>
</feature>
<evidence type="ECO:0000256" key="1">
    <source>
        <dbReference type="ARBA" id="ARBA00022670"/>
    </source>
</evidence>
<feature type="domain" description="CCHC-type" evidence="6">
    <location>
        <begin position="225"/>
        <end position="241"/>
    </location>
</feature>
<dbReference type="InterPro" id="IPR057670">
    <property type="entry name" value="SH3_retrovirus"/>
</dbReference>